<accession>A0AAE0JIY1</accession>
<dbReference type="Gene3D" id="1.10.1280.10">
    <property type="entry name" value="Di-copper center containing domain from catechol oxidase"/>
    <property type="match status" value="1"/>
</dbReference>
<dbReference type="PRINTS" id="PR00092">
    <property type="entry name" value="TYROSINASE"/>
</dbReference>
<reference evidence="3" key="2">
    <citation type="submission" date="2023-06" db="EMBL/GenBank/DDBJ databases">
        <authorList>
            <consortium name="Lawrence Berkeley National Laboratory"/>
            <person name="Haridas S."/>
            <person name="Hensen N."/>
            <person name="Bonometti L."/>
            <person name="Westerberg I."/>
            <person name="Brannstrom I.O."/>
            <person name="Guillou S."/>
            <person name="Cros-Aarteil S."/>
            <person name="Calhoun S."/>
            <person name="Kuo A."/>
            <person name="Mondo S."/>
            <person name="Pangilinan J."/>
            <person name="Riley R."/>
            <person name="Labutti K."/>
            <person name="Andreopoulos B."/>
            <person name="Lipzen A."/>
            <person name="Chen C."/>
            <person name="Yanf M."/>
            <person name="Daum C."/>
            <person name="Ng V."/>
            <person name="Clum A."/>
            <person name="Steindorff A."/>
            <person name="Ohm R."/>
            <person name="Martin F."/>
            <person name="Silar P."/>
            <person name="Natvig D."/>
            <person name="Lalanne C."/>
            <person name="Gautier V."/>
            <person name="Ament-Velasquez S.L."/>
            <person name="Kruys A."/>
            <person name="Hutchinson M.I."/>
            <person name="Powell A.J."/>
            <person name="Barry K."/>
            <person name="Miller A.N."/>
            <person name="Grigoriev I.V."/>
            <person name="Debuchy R."/>
            <person name="Gladieux P."/>
            <person name="Thoren M.H."/>
            <person name="Johannesson H."/>
        </authorList>
    </citation>
    <scope>NUCLEOTIDE SEQUENCE</scope>
    <source>
        <strain evidence="3">CBS 560.94</strain>
    </source>
</reference>
<evidence type="ECO:0000259" key="2">
    <source>
        <dbReference type="PROSITE" id="PS00498"/>
    </source>
</evidence>
<reference evidence="3" key="1">
    <citation type="journal article" date="2023" name="Mol. Phylogenet. Evol.">
        <title>Genome-scale phylogeny and comparative genomics of the fungal order Sordariales.</title>
        <authorList>
            <person name="Hensen N."/>
            <person name="Bonometti L."/>
            <person name="Westerberg I."/>
            <person name="Brannstrom I.O."/>
            <person name="Guillou S."/>
            <person name="Cros-Aarteil S."/>
            <person name="Calhoun S."/>
            <person name="Haridas S."/>
            <person name="Kuo A."/>
            <person name="Mondo S."/>
            <person name="Pangilinan J."/>
            <person name="Riley R."/>
            <person name="LaButti K."/>
            <person name="Andreopoulos B."/>
            <person name="Lipzen A."/>
            <person name="Chen C."/>
            <person name="Yan M."/>
            <person name="Daum C."/>
            <person name="Ng V."/>
            <person name="Clum A."/>
            <person name="Steindorff A."/>
            <person name="Ohm R.A."/>
            <person name="Martin F."/>
            <person name="Silar P."/>
            <person name="Natvig D.O."/>
            <person name="Lalanne C."/>
            <person name="Gautier V."/>
            <person name="Ament-Velasquez S.L."/>
            <person name="Kruys A."/>
            <person name="Hutchinson M.I."/>
            <person name="Powell A.J."/>
            <person name="Barry K."/>
            <person name="Miller A.N."/>
            <person name="Grigoriev I.V."/>
            <person name="Debuchy R."/>
            <person name="Gladieux P."/>
            <person name="Hiltunen Thoren M."/>
            <person name="Johannesson H."/>
        </authorList>
    </citation>
    <scope>NUCLEOTIDE SEQUENCE</scope>
    <source>
        <strain evidence="3">CBS 560.94</strain>
    </source>
</reference>
<sequence length="994" mass="111105">MRFSTLLFLVLQAASTCVGLPSSSSRDPVIVKATAELDILARSALERTLKAAKGSQCTPDKIKIRREWGTLAKAERLQYIQAVQCLQAKPSRYPSSLAPGAKSRFDDFVVTHINQTQTAHYTGNFLGLHRYFTALYEQALREECGYRGTQPYWDWAKTAETALSASPIFDGSATSMSGNGVYIPNQGDIVLGVEGSDLPPVYLPAGTGGGCVTSGPFVNMTVNLGPIALDVPGGGPQESNPAGPFAWNPRCLRRDLTDAVNQRFANASSIAHLLSQETINNFQMIMQGIPGTGDIGVHGGGHYSLGGDPGRDVSTSPGDPAFYLHHAMIDRVWWMWQMVDAEKRVYGETTAVAGTRTFLNIPESGETTLDDEVDFGCCIDKTNSAELQEAINSMFRWYRNSSVCLALLSDVDKSHFDFNEELQTYATFFCRWFTRGWTLQELLAPERLLFFDVNWRELGSRSEWASHISKATGIHVKFLLGIELDPCKTWDLEAVLRDTSVATKMSWAAGRQTTRVEDEAYCLLGLFDIHMPMLYGEGRKAFARLQQEIMKSTDDCTLLAWGYNEPLLGAPVSEIPFWCRCCRCDQHRQENPGPLPDRLDFNLGLPSEPLRLGSHLPACAYAGVTSGPQGGVLLQDQFCRDLNGRVLRQRRLCRDLNGHDAGGRPRSLFATSPKDFKFAGNLEPCGIPGHQRPTFALSQRGLDITLPIVRDELHPHIVYGLLACSTKVRTKQPSLVALPLIRSSVIDAASKDHDDEYVQSPFCLPCKVPVSFAEKAEKMNICIRPEDRYRRLWDSVGYLERSLIFDFGHPLATKRGGGTLRLELMYPPQPLCSMYFTLLRHSCPLPRVPCAPFHTLEENWWWCHLTRPLPRFRVLPATGHPWDENIHNKVQYTPDTTIAAVVLNFDPFPAYAESPNQTRMLLVVSSDLSCRVRKLGPDKVITLQTLMTIAHKPELAGPKLKFESRESEECEWWKEAHVVCKLPDGIELCLRTWW</sequence>
<keyword evidence="1" id="KW-0732">Signal</keyword>
<dbReference type="InterPro" id="IPR002227">
    <property type="entry name" value="Tyrosinase_Cu-bd"/>
</dbReference>
<organism evidence="3 4">
    <name type="scientific">Neurospora tetraspora</name>
    <dbReference type="NCBI Taxonomy" id="94610"/>
    <lineage>
        <taxon>Eukaryota</taxon>
        <taxon>Fungi</taxon>
        <taxon>Dikarya</taxon>
        <taxon>Ascomycota</taxon>
        <taxon>Pezizomycotina</taxon>
        <taxon>Sordariomycetes</taxon>
        <taxon>Sordariomycetidae</taxon>
        <taxon>Sordariales</taxon>
        <taxon>Sordariaceae</taxon>
        <taxon>Neurospora</taxon>
    </lineage>
</organism>
<dbReference type="AlphaFoldDB" id="A0AAE0JIY1"/>
<evidence type="ECO:0000313" key="3">
    <source>
        <dbReference type="EMBL" id="KAK3348506.1"/>
    </source>
</evidence>
<protein>
    <recommendedName>
        <fullName evidence="2">Tyrosinase copper-binding domain-containing protein</fullName>
    </recommendedName>
</protein>
<dbReference type="PANTHER" id="PTHR10622:SF10">
    <property type="entry name" value="HET DOMAIN-CONTAINING PROTEIN"/>
    <property type="match status" value="1"/>
</dbReference>
<gene>
    <name evidence="3" type="ORF">B0H65DRAFT_442010</name>
</gene>
<dbReference type="GeneID" id="87862711"/>
<evidence type="ECO:0000313" key="4">
    <source>
        <dbReference type="Proteomes" id="UP001278500"/>
    </source>
</evidence>
<comment type="caution">
    <text evidence="3">The sequence shown here is derived from an EMBL/GenBank/DDBJ whole genome shotgun (WGS) entry which is preliminary data.</text>
</comment>
<dbReference type="PROSITE" id="PS00498">
    <property type="entry name" value="TYROSINASE_2"/>
    <property type="match status" value="1"/>
</dbReference>
<dbReference type="Proteomes" id="UP001278500">
    <property type="component" value="Unassembled WGS sequence"/>
</dbReference>
<dbReference type="Pfam" id="PF00264">
    <property type="entry name" value="Tyrosinase"/>
    <property type="match status" value="1"/>
</dbReference>
<dbReference type="EMBL" id="JAUEPP010000003">
    <property type="protein sequence ID" value="KAK3348506.1"/>
    <property type="molecule type" value="Genomic_DNA"/>
</dbReference>
<feature type="signal peptide" evidence="1">
    <location>
        <begin position="1"/>
        <end position="19"/>
    </location>
</feature>
<dbReference type="RefSeq" id="XP_062683588.1">
    <property type="nucleotide sequence ID" value="XM_062825557.1"/>
</dbReference>
<feature type="domain" description="Tyrosinase copper-binding" evidence="2">
    <location>
        <begin position="319"/>
        <end position="330"/>
    </location>
</feature>
<evidence type="ECO:0000256" key="1">
    <source>
        <dbReference type="SAM" id="SignalP"/>
    </source>
</evidence>
<dbReference type="InterPro" id="IPR008922">
    <property type="entry name" value="Di-copper_centre_dom_sf"/>
</dbReference>
<dbReference type="SUPFAM" id="SSF48056">
    <property type="entry name" value="Di-copper centre-containing domain"/>
    <property type="match status" value="1"/>
</dbReference>
<keyword evidence="4" id="KW-1185">Reference proteome</keyword>
<proteinExistence type="predicted"/>
<name>A0AAE0JIY1_9PEZI</name>
<dbReference type="GO" id="GO:0016491">
    <property type="term" value="F:oxidoreductase activity"/>
    <property type="evidence" value="ECO:0007669"/>
    <property type="project" value="InterPro"/>
</dbReference>
<feature type="chain" id="PRO_5042251255" description="Tyrosinase copper-binding domain-containing protein" evidence="1">
    <location>
        <begin position="20"/>
        <end position="994"/>
    </location>
</feature>
<dbReference type="PANTHER" id="PTHR10622">
    <property type="entry name" value="HET DOMAIN-CONTAINING PROTEIN"/>
    <property type="match status" value="1"/>
</dbReference>